<dbReference type="AlphaFoldDB" id="A0A5C9A8D7"/>
<feature type="transmembrane region" description="Helical" evidence="1">
    <location>
        <begin position="245"/>
        <end position="264"/>
    </location>
</feature>
<keyword evidence="3" id="KW-1185">Reference proteome</keyword>
<dbReference type="Proteomes" id="UP000321039">
    <property type="component" value="Unassembled WGS sequence"/>
</dbReference>
<evidence type="ECO:0000313" key="3">
    <source>
        <dbReference type="Proteomes" id="UP000321039"/>
    </source>
</evidence>
<gene>
    <name evidence="2" type="ORF">FV139_00035</name>
</gene>
<keyword evidence="1" id="KW-0472">Membrane</keyword>
<proteinExistence type="predicted"/>
<feature type="transmembrane region" description="Helical" evidence="1">
    <location>
        <begin position="146"/>
        <end position="168"/>
    </location>
</feature>
<dbReference type="EMBL" id="VRZA01000001">
    <property type="protein sequence ID" value="TXS95940.1"/>
    <property type="molecule type" value="Genomic_DNA"/>
</dbReference>
<dbReference type="RefSeq" id="WP_148066210.1">
    <property type="nucleotide sequence ID" value="NZ_VRZA01000001.1"/>
</dbReference>
<sequence>MSVSSDRVGTSPYSSAHWFLAGLVALAAAAFYPSWLLHFVQASPLQHMHGLTGAAWLLLLISQSWLARTGYRSGHRWLGRSVLLVAPLFVACGLASIHAMLNSEHPLAVRFGVNIAFMNAIALIAFAGFVGAALRDRARPQRHVRWFACSALLLLTPALSRFIGFWVPGLLMSSLDQYPVNLRLAQGVLLAVLAGLCLHSRWRGAGGEPFVICGVVVFAQQLGFELAGAGSLWGGFTEWYRQLPILIPSLLAAALVVTLLWIAWRRGTPRQA</sequence>
<keyword evidence="1" id="KW-1133">Transmembrane helix</keyword>
<feature type="transmembrane region" description="Helical" evidence="1">
    <location>
        <begin position="78"/>
        <end position="101"/>
    </location>
</feature>
<keyword evidence="1" id="KW-0812">Transmembrane</keyword>
<reference evidence="2 3" key="1">
    <citation type="submission" date="2019-08" db="EMBL/GenBank/DDBJ databases">
        <title>Parahaliea maris sp. nov., isolated from the surface seawater.</title>
        <authorList>
            <person name="Liu Y."/>
        </authorList>
    </citation>
    <scope>NUCLEOTIDE SEQUENCE [LARGE SCALE GENOMIC DNA]</scope>
    <source>
        <strain evidence="2 3">HSLHS9</strain>
    </source>
</reference>
<feature type="transmembrane region" description="Helical" evidence="1">
    <location>
        <begin position="180"/>
        <end position="198"/>
    </location>
</feature>
<comment type="caution">
    <text evidence="2">The sequence shown here is derived from an EMBL/GenBank/DDBJ whole genome shotgun (WGS) entry which is preliminary data.</text>
</comment>
<feature type="transmembrane region" description="Helical" evidence="1">
    <location>
        <begin position="113"/>
        <end position="134"/>
    </location>
</feature>
<accession>A0A5C9A8D7</accession>
<name>A0A5C9A8D7_9GAMM</name>
<feature type="transmembrane region" description="Helical" evidence="1">
    <location>
        <begin position="16"/>
        <end position="35"/>
    </location>
</feature>
<feature type="transmembrane region" description="Helical" evidence="1">
    <location>
        <begin position="210"/>
        <end position="233"/>
    </location>
</feature>
<evidence type="ECO:0000313" key="2">
    <source>
        <dbReference type="EMBL" id="TXS95940.1"/>
    </source>
</evidence>
<protein>
    <submittedName>
        <fullName evidence="2">Uncharacterized protein</fullName>
    </submittedName>
</protein>
<evidence type="ECO:0000256" key="1">
    <source>
        <dbReference type="SAM" id="Phobius"/>
    </source>
</evidence>
<feature type="transmembrane region" description="Helical" evidence="1">
    <location>
        <begin position="47"/>
        <end position="66"/>
    </location>
</feature>
<organism evidence="2 3">
    <name type="scientific">Parahaliea maris</name>
    <dbReference type="NCBI Taxonomy" id="2716870"/>
    <lineage>
        <taxon>Bacteria</taxon>
        <taxon>Pseudomonadati</taxon>
        <taxon>Pseudomonadota</taxon>
        <taxon>Gammaproteobacteria</taxon>
        <taxon>Cellvibrionales</taxon>
        <taxon>Halieaceae</taxon>
        <taxon>Parahaliea</taxon>
    </lineage>
</organism>